<dbReference type="OrthoDB" id="2157530at2759"/>
<dbReference type="PANTHER" id="PTHR24148">
    <property type="entry name" value="ANKYRIN REPEAT DOMAIN-CONTAINING PROTEIN 39 HOMOLOG-RELATED"/>
    <property type="match status" value="1"/>
</dbReference>
<protein>
    <recommendedName>
        <fullName evidence="1">Heterokaryon incompatibility domain-containing protein</fullName>
    </recommendedName>
</protein>
<dbReference type="EMBL" id="KN714812">
    <property type="protein sequence ID" value="KUI62421.1"/>
    <property type="molecule type" value="Genomic_DNA"/>
</dbReference>
<evidence type="ECO:0000313" key="2">
    <source>
        <dbReference type="EMBL" id="KUI62421.1"/>
    </source>
</evidence>
<reference evidence="3" key="1">
    <citation type="submission" date="2014-12" db="EMBL/GenBank/DDBJ databases">
        <title>Genome Sequence of Valsa Canker Pathogens Uncovers a Specific Adaption of Colonization on Woody Bark.</title>
        <authorList>
            <person name="Yin Z."/>
            <person name="Liu H."/>
            <person name="Gao X."/>
            <person name="Li Z."/>
            <person name="Song N."/>
            <person name="Ke X."/>
            <person name="Dai Q."/>
            <person name="Wu Y."/>
            <person name="Sun Y."/>
            <person name="Xu J.-R."/>
            <person name="Kang Z.K."/>
            <person name="Wang L."/>
            <person name="Huang L."/>
        </authorList>
    </citation>
    <scope>NUCLEOTIDE SEQUENCE [LARGE SCALE GENOMIC DNA]</scope>
    <source>
        <strain evidence="3">SXYL134</strain>
    </source>
</reference>
<accession>A0A194VF73</accession>
<feature type="domain" description="Heterokaryon incompatibility" evidence="1">
    <location>
        <begin position="50"/>
        <end position="211"/>
    </location>
</feature>
<sequence length="616" mass="69647">MEGDSVAFNETETWGEVEDYWPRRLLHIPTMTSYERSGRSTYRGSDRPRYSILSYTWGRWEVRQVPGQGPVAMPASLRVEGVPWRIPSIAEAHFTAETFQSVIDRLGVLGGTEWAWVDIACIDQEDDAVKMDEVGRQASIFRNARTAAIWLSHVRAETMTEVLGLPDTDDISRLWVEIDEYEIIPVMRDISKTITSILDDPWFSSLWTLQELTLRPDAFVLCMKGECVKRLGIETDPLLFSRDPGECSKTLPDNDLLSMNKLSSKLEKVIGRAQELCTRKPACPEVQQLASESVERVRRSGLERGFTYNPNNPNVQISAAKFRQTLYKEDRVYAISQIYNVRVGQSLRPDDRLQSLDSLREEFGLAINARSALLGQLFVHTEEPSLGTSWCVTENSDVPREFQVVTYDGLDITTTIAKDDHGSIIAQGLCCPFQDFYDASLQACSASPEVDEDVGVYFDQHVSRVLQLGLDNWLLSPGLVDCGTRLKDRFETERLWIMLLGTGDDLWPCGVLGPLSALPWGPRASYGLLLHGIDLGGPGTGIAVAYQRLGVCKWTTMQYSRNECANDQALVSKAIRDYGRRKRADGIPWETVWHSYCRYAQEMDRLFSNRRSIRLL</sequence>
<evidence type="ECO:0000259" key="1">
    <source>
        <dbReference type="Pfam" id="PF06985"/>
    </source>
</evidence>
<dbReference type="STRING" id="694573.A0A194VF73"/>
<dbReference type="Proteomes" id="UP000078576">
    <property type="component" value="Unassembled WGS sequence"/>
</dbReference>
<organism evidence="2 3">
    <name type="scientific">Cytospora mali</name>
    <name type="common">Apple Valsa canker fungus</name>
    <name type="synonym">Valsa mali</name>
    <dbReference type="NCBI Taxonomy" id="578113"/>
    <lineage>
        <taxon>Eukaryota</taxon>
        <taxon>Fungi</taxon>
        <taxon>Dikarya</taxon>
        <taxon>Ascomycota</taxon>
        <taxon>Pezizomycotina</taxon>
        <taxon>Sordariomycetes</taxon>
        <taxon>Sordariomycetidae</taxon>
        <taxon>Diaporthales</taxon>
        <taxon>Cytosporaceae</taxon>
        <taxon>Cytospora</taxon>
    </lineage>
</organism>
<dbReference type="PANTHER" id="PTHR24148:SF64">
    <property type="entry name" value="HETEROKARYON INCOMPATIBILITY DOMAIN-CONTAINING PROTEIN"/>
    <property type="match status" value="1"/>
</dbReference>
<evidence type="ECO:0000313" key="3">
    <source>
        <dbReference type="Proteomes" id="UP000078576"/>
    </source>
</evidence>
<dbReference type="AlphaFoldDB" id="A0A194VF73"/>
<gene>
    <name evidence="2" type="ORF">VP1G_09540</name>
</gene>
<keyword evidence="3" id="KW-1185">Reference proteome</keyword>
<dbReference type="Pfam" id="PF06985">
    <property type="entry name" value="HET"/>
    <property type="match status" value="1"/>
</dbReference>
<proteinExistence type="predicted"/>
<dbReference type="InterPro" id="IPR010730">
    <property type="entry name" value="HET"/>
</dbReference>
<name>A0A194VF73_CYTMA</name>
<dbReference type="InterPro" id="IPR052895">
    <property type="entry name" value="HetReg/Transcr_Mod"/>
</dbReference>